<feature type="transmembrane region" description="Helical" evidence="6">
    <location>
        <begin position="97"/>
        <end position="116"/>
    </location>
</feature>
<dbReference type="InterPro" id="IPR018076">
    <property type="entry name" value="T2SS_GspF_dom"/>
</dbReference>
<evidence type="ECO:0000256" key="6">
    <source>
        <dbReference type="SAM" id="Phobius"/>
    </source>
</evidence>
<evidence type="ECO:0000256" key="3">
    <source>
        <dbReference type="ARBA" id="ARBA00022692"/>
    </source>
</evidence>
<dbReference type="Proteomes" id="UP000276128">
    <property type="component" value="Unassembled WGS sequence"/>
</dbReference>
<feature type="transmembrane region" description="Helical" evidence="6">
    <location>
        <begin position="72"/>
        <end position="91"/>
    </location>
</feature>
<keyword evidence="3 6" id="KW-0812">Transmembrane</keyword>
<comment type="subcellular location">
    <subcellularLocation>
        <location evidence="1">Cell membrane</location>
        <topology evidence="1">Multi-pass membrane protein</topology>
    </subcellularLocation>
</comment>
<keyword evidence="5 6" id="KW-0472">Membrane</keyword>
<evidence type="ECO:0000256" key="4">
    <source>
        <dbReference type="ARBA" id="ARBA00022989"/>
    </source>
</evidence>
<dbReference type="InterPro" id="IPR042094">
    <property type="entry name" value="T2SS_GspF_sf"/>
</dbReference>
<evidence type="ECO:0000259" key="7">
    <source>
        <dbReference type="Pfam" id="PF00482"/>
    </source>
</evidence>
<keyword evidence="9" id="KW-1185">Reference proteome</keyword>
<sequence>MLTVLTLLVCFVVFILFVVLMDVLFGDIPEKNSLRKYYKYVKGEVYKRRTFTDRYLRLSKEQRYYVLNTKKYLIYTLPICASIFLIMLFFFRSFSFAVVFSLAGFFYPRFIILGLIKKRRRLLNNQMKEAMFSMVSSLRAGASLQTAIERCVHDLKNIFSGEKDAPIIREFEQMTEELQMGYTVDEVLQAFRERVHLEDVTDFVNATLIAKRRGGNLTEILVSISKAISEKIEISNEIQVLTAGKQMEARMLSLMPVFIVGCLSLLSPEYMEAMYASWIGKLLLLIGFILIVINYFISRKIVDIHV</sequence>
<evidence type="ECO:0000313" key="9">
    <source>
        <dbReference type="Proteomes" id="UP000276128"/>
    </source>
</evidence>
<feature type="domain" description="Type II secretion system protein GspF" evidence="7">
    <location>
        <begin position="133"/>
        <end position="261"/>
    </location>
</feature>
<comment type="caution">
    <text evidence="8">The sequence shown here is derived from an EMBL/GenBank/DDBJ whole genome shotgun (WGS) entry which is preliminary data.</text>
</comment>
<keyword evidence="4 6" id="KW-1133">Transmembrane helix</keyword>
<dbReference type="PANTHER" id="PTHR35007">
    <property type="entry name" value="INTEGRAL MEMBRANE PROTEIN-RELATED"/>
    <property type="match status" value="1"/>
</dbReference>
<protein>
    <recommendedName>
        <fullName evidence="7">Type II secretion system protein GspF domain-containing protein</fullName>
    </recommendedName>
</protein>
<name>A0A3S0AEQ7_9BACL</name>
<proteinExistence type="predicted"/>
<dbReference type="Gene3D" id="1.20.81.30">
    <property type="entry name" value="Type II secretion system (T2SS), domain F"/>
    <property type="match status" value="1"/>
</dbReference>
<dbReference type="OrthoDB" id="9803381at2"/>
<dbReference type="PANTHER" id="PTHR35007:SF1">
    <property type="entry name" value="PILUS ASSEMBLY PROTEIN"/>
    <property type="match status" value="1"/>
</dbReference>
<reference evidence="8 9" key="1">
    <citation type="submission" date="2018-12" db="EMBL/GenBank/DDBJ databases">
        <title>Bacillus ochoae sp. nov., Paenibacillus whitsoniae sp. nov., Paenibacillus spiritus sp. nov. Isolated from the Mars Exploration Rover during spacecraft assembly.</title>
        <authorList>
            <person name="Seuylemezian A."/>
            <person name="Vaishampayan P."/>
        </authorList>
    </citation>
    <scope>NUCLEOTIDE SEQUENCE [LARGE SCALE GENOMIC DNA]</scope>
    <source>
        <strain evidence="8 9">MER 54</strain>
    </source>
</reference>
<evidence type="ECO:0000256" key="2">
    <source>
        <dbReference type="ARBA" id="ARBA00022475"/>
    </source>
</evidence>
<dbReference type="EMBL" id="RXHU01000011">
    <property type="protein sequence ID" value="RTE11203.1"/>
    <property type="molecule type" value="Genomic_DNA"/>
</dbReference>
<evidence type="ECO:0000256" key="5">
    <source>
        <dbReference type="ARBA" id="ARBA00023136"/>
    </source>
</evidence>
<evidence type="ECO:0000313" key="8">
    <source>
        <dbReference type="EMBL" id="RTE11203.1"/>
    </source>
</evidence>
<dbReference type="AlphaFoldDB" id="A0A3S0AEQ7"/>
<dbReference type="GO" id="GO:0005886">
    <property type="term" value="C:plasma membrane"/>
    <property type="evidence" value="ECO:0007669"/>
    <property type="project" value="UniProtKB-SubCell"/>
</dbReference>
<feature type="transmembrane region" description="Helical" evidence="6">
    <location>
        <begin position="278"/>
        <end position="297"/>
    </location>
</feature>
<organism evidence="8 9">
    <name type="scientific">Paenibacillus whitsoniae</name>
    <dbReference type="NCBI Taxonomy" id="2496558"/>
    <lineage>
        <taxon>Bacteria</taxon>
        <taxon>Bacillati</taxon>
        <taxon>Bacillota</taxon>
        <taxon>Bacilli</taxon>
        <taxon>Bacillales</taxon>
        <taxon>Paenibacillaceae</taxon>
        <taxon>Paenibacillus</taxon>
    </lineage>
</organism>
<accession>A0A3S0AEQ7</accession>
<feature type="transmembrane region" description="Helical" evidence="6">
    <location>
        <begin position="6"/>
        <end position="25"/>
    </location>
</feature>
<evidence type="ECO:0000256" key="1">
    <source>
        <dbReference type="ARBA" id="ARBA00004651"/>
    </source>
</evidence>
<dbReference type="Pfam" id="PF00482">
    <property type="entry name" value="T2SSF"/>
    <property type="match status" value="1"/>
</dbReference>
<gene>
    <name evidence="8" type="ORF">EJQ19_02640</name>
</gene>
<keyword evidence="2" id="KW-1003">Cell membrane</keyword>
<dbReference type="RefSeq" id="WP_126139654.1">
    <property type="nucleotide sequence ID" value="NZ_RXHU01000011.1"/>
</dbReference>
<feature type="transmembrane region" description="Helical" evidence="6">
    <location>
        <begin position="249"/>
        <end position="266"/>
    </location>
</feature>